<dbReference type="EMBL" id="BTPU01000026">
    <property type="protein sequence ID" value="GMQ62472.1"/>
    <property type="molecule type" value="Genomic_DNA"/>
</dbReference>
<accession>A0ACB5UHN7</accession>
<organism evidence="1 2">
    <name type="scientific">Vallitalea maricola</name>
    <dbReference type="NCBI Taxonomy" id="3074433"/>
    <lineage>
        <taxon>Bacteria</taxon>
        <taxon>Bacillati</taxon>
        <taxon>Bacillota</taxon>
        <taxon>Clostridia</taxon>
        <taxon>Lachnospirales</taxon>
        <taxon>Vallitaleaceae</taxon>
        <taxon>Vallitalea</taxon>
    </lineage>
</organism>
<reference evidence="1" key="1">
    <citation type="submission" date="2023-09" db="EMBL/GenBank/DDBJ databases">
        <title>Vallitalea sediminicola and Vallitalea maricola sp. nov., anaerobic bacteria isolated from marine sediment.</title>
        <authorList>
            <person name="Hirano S."/>
            <person name="Maeda A."/>
            <person name="Terahara T."/>
            <person name="Mori K."/>
            <person name="Hamada M."/>
            <person name="Matsumoto R."/>
            <person name="Kobayashi T."/>
        </authorList>
    </citation>
    <scope>NUCLEOTIDE SEQUENCE</scope>
    <source>
        <strain evidence="1">AN17-2</strain>
    </source>
</reference>
<evidence type="ECO:0000313" key="2">
    <source>
        <dbReference type="Proteomes" id="UP001374599"/>
    </source>
</evidence>
<gene>
    <name evidence="1" type="ORF">AN2V17_17040</name>
</gene>
<comment type="caution">
    <text evidence="1">The sequence shown here is derived from an EMBL/GenBank/DDBJ whole genome shotgun (WGS) entry which is preliminary data.</text>
</comment>
<name>A0ACB5UHN7_9FIRM</name>
<keyword evidence="2" id="KW-1185">Reference proteome</keyword>
<sequence length="143" mass="16403">MRIVKMSGEVFGFDSIEACKAYFKSVLPWQKGNFYFAGEANKIARNKLQSGDNVLFSFNGYIIAIAKAEELLFNEDDRDNGIKIDMDTLKIFQVSISTMDLEIELSNYGFTDSIYGSQGWNILNGEIETKAMKYLKDKEWEIY</sequence>
<proteinExistence type="predicted"/>
<protein>
    <submittedName>
        <fullName evidence="1">Uncharacterized protein</fullName>
    </submittedName>
</protein>
<dbReference type="Proteomes" id="UP001374599">
    <property type="component" value="Unassembled WGS sequence"/>
</dbReference>
<evidence type="ECO:0000313" key="1">
    <source>
        <dbReference type="EMBL" id="GMQ62472.1"/>
    </source>
</evidence>